<dbReference type="Gene3D" id="1.10.30.50">
    <property type="match status" value="1"/>
</dbReference>
<keyword evidence="2" id="KW-1185">Reference proteome</keyword>
<name>A0ABT8H5Z3_9ACTN</name>
<proteinExistence type="predicted"/>
<protein>
    <recommendedName>
        <fullName evidence="3">HNH endonuclease</fullName>
    </recommendedName>
</protein>
<evidence type="ECO:0000313" key="2">
    <source>
        <dbReference type="Proteomes" id="UP001172702"/>
    </source>
</evidence>
<organism evidence="1 2">
    <name type="scientific">Dietzia maris</name>
    <dbReference type="NCBI Taxonomy" id="37915"/>
    <lineage>
        <taxon>Bacteria</taxon>
        <taxon>Bacillati</taxon>
        <taxon>Actinomycetota</taxon>
        <taxon>Actinomycetes</taxon>
        <taxon>Mycobacteriales</taxon>
        <taxon>Dietziaceae</taxon>
        <taxon>Dietzia</taxon>
    </lineage>
</organism>
<reference evidence="1 2" key="1">
    <citation type="submission" date="2023-07" db="EMBL/GenBank/DDBJ databases">
        <title>Strategy for survival of the halotoleranting strain Dietzia MX2 from the Yakshinskoe mineral salts deposit.</title>
        <authorList>
            <person name="Kharitonova M.A."/>
            <person name="Kupriyanova-Ashina F.G."/>
            <person name="Shakirov T.R."/>
            <person name="Vafina M.S."/>
            <person name="Ilinskaya O.N."/>
        </authorList>
    </citation>
    <scope>NUCLEOTIDE SEQUENCE [LARGE SCALE GENOMIC DNA]</scope>
    <source>
        <strain evidence="1 2">MX2</strain>
    </source>
</reference>
<dbReference type="RefSeq" id="WP_301163218.1">
    <property type="nucleotide sequence ID" value="NZ_JAUHTB010000077.1"/>
</dbReference>
<evidence type="ECO:0000313" key="1">
    <source>
        <dbReference type="EMBL" id="MDN4507892.1"/>
    </source>
</evidence>
<accession>A0ABT8H5Z3</accession>
<sequence>MEIGSSILGAPRARGHYLKEFAGHANWAMSHTQFDFWELFPSLDHVVPVSRGGADDKSNWVTTSRQRNSAKAQWTLAELGWQIHPPGDHHEWDGLSGWFVDHVSAHPELCDSSYIAQWWRATIEARPSLW</sequence>
<comment type="caution">
    <text evidence="1">The sequence shown here is derived from an EMBL/GenBank/DDBJ whole genome shotgun (WGS) entry which is preliminary data.</text>
</comment>
<dbReference type="Proteomes" id="UP001172702">
    <property type="component" value="Unassembled WGS sequence"/>
</dbReference>
<evidence type="ECO:0008006" key="3">
    <source>
        <dbReference type="Google" id="ProtNLM"/>
    </source>
</evidence>
<dbReference type="CDD" id="cd00085">
    <property type="entry name" value="HNHc"/>
    <property type="match status" value="1"/>
</dbReference>
<dbReference type="InterPro" id="IPR003615">
    <property type="entry name" value="HNH_nuc"/>
</dbReference>
<dbReference type="EMBL" id="JAUHTB010000077">
    <property type="protein sequence ID" value="MDN4507892.1"/>
    <property type="molecule type" value="Genomic_DNA"/>
</dbReference>
<gene>
    <name evidence="1" type="ORF">QYF62_17880</name>
</gene>